<dbReference type="InterPro" id="IPR036291">
    <property type="entry name" value="NAD(P)-bd_dom_sf"/>
</dbReference>
<sequence length="377" mass="39325">MDLVLARLAASEDPEVLRPLPSERFRDRTLACIVDEYELMFNVPLPEQRRCSVVGSGSMRAVQIVTLDGPSAVEVRDVASPPPGPDQVLIRVRAAGVAFPEVLQSRGLYQLKPDLPFTPGAEIAGEVIAAAEGSGFAVGDRVAALCELGGFAEEAVASVDMTFVLPDAVSFEQGASVLFNYCTAYFALVERGQLRPEESVLVQGAAGGVGTAAIQVAKAFGAGRVVAVVSTDEKGAVALAAGADEFVLADGFKDAVLAGGKVDIVVDPVGGDRFTDSLRCLADDGRILVIGFTAGDIPTVKVNRLLLNNVAAVGVGWGAYVSKRPGHIASQWAALAPHLESGVLQPVVGQTFPLEEAAKALLTLDERRATGKVLLIP</sequence>
<dbReference type="GO" id="GO:0016491">
    <property type="term" value="F:oxidoreductase activity"/>
    <property type="evidence" value="ECO:0007669"/>
    <property type="project" value="InterPro"/>
</dbReference>
<name>A0A6J4HB86_9MICC</name>
<organism evidence="2">
    <name type="scientific">uncultured Arthrobacter sp</name>
    <dbReference type="NCBI Taxonomy" id="114050"/>
    <lineage>
        <taxon>Bacteria</taxon>
        <taxon>Bacillati</taxon>
        <taxon>Actinomycetota</taxon>
        <taxon>Actinomycetes</taxon>
        <taxon>Micrococcales</taxon>
        <taxon>Micrococcaceae</taxon>
        <taxon>Arthrobacter</taxon>
        <taxon>environmental samples</taxon>
    </lineage>
</organism>
<evidence type="ECO:0000313" key="2">
    <source>
        <dbReference type="EMBL" id="CAA9217468.1"/>
    </source>
</evidence>
<dbReference type="SUPFAM" id="SSF51735">
    <property type="entry name" value="NAD(P)-binding Rossmann-fold domains"/>
    <property type="match status" value="1"/>
</dbReference>
<dbReference type="InterPro" id="IPR020843">
    <property type="entry name" value="ER"/>
</dbReference>
<dbReference type="PANTHER" id="PTHR43677:SF4">
    <property type="entry name" value="QUINONE OXIDOREDUCTASE-LIKE PROTEIN 2"/>
    <property type="match status" value="1"/>
</dbReference>
<evidence type="ECO:0000259" key="1">
    <source>
        <dbReference type="SMART" id="SM00829"/>
    </source>
</evidence>
<dbReference type="Pfam" id="PF08240">
    <property type="entry name" value="ADH_N"/>
    <property type="match status" value="1"/>
</dbReference>
<gene>
    <name evidence="2" type="ORF">AVDCRST_MAG83-351</name>
</gene>
<dbReference type="InterPro" id="IPR013149">
    <property type="entry name" value="ADH-like_C"/>
</dbReference>
<dbReference type="PANTHER" id="PTHR43677">
    <property type="entry name" value="SHORT-CHAIN DEHYDROGENASE/REDUCTASE"/>
    <property type="match status" value="1"/>
</dbReference>
<reference evidence="2" key="1">
    <citation type="submission" date="2020-02" db="EMBL/GenBank/DDBJ databases">
        <authorList>
            <person name="Meier V. D."/>
        </authorList>
    </citation>
    <scope>NUCLEOTIDE SEQUENCE</scope>
    <source>
        <strain evidence="2">AVDCRST_MAG83</strain>
    </source>
</reference>
<accession>A0A6J4HB86</accession>
<proteinExistence type="predicted"/>
<dbReference type="SUPFAM" id="SSF50129">
    <property type="entry name" value="GroES-like"/>
    <property type="match status" value="1"/>
</dbReference>
<dbReference type="AlphaFoldDB" id="A0A6J4HB86"/>
<protein>
    <submittedName>
        <fullName evidence="2">FadB4</fullName>
    </submittedName>
</protein>
<feature type="domain" description="Enoyl reductase (ER)" evidence="1">
    <location>
        <begin position="69"/>
        <end position="375"/>
    </location>
</feature>
<dbReference type="EMBL" id="CADCTE010000027">
    <property type="protein sequence ID" value="CAA9217468.1"/>
    <property type="molecule type" value="Genomic_DNA"/>
</dbReference>
<dbReference type="CDD" id="cd08241">
    <property type="entry name" value="QOR1"/>
    <property type="match status" value="1"/>
</dbReference>
<dbReference type="Gene3D" id="3.40.50.720">
    <property type="entry name" value="NAD(P)-binding Rossmann-like Domain"/>
    <property type="match status" value="1"/>
</dbReference>
<dbReference type="SMART" id="SM00829">
    <property type="entry name" value="PKS_ER"/>
    <property type="match status" value="1"/>
</dbReference>
<dbReference type="Gene3D" id="3.90.180.10">
    <property type="entry name" value="Medium-chain alcohol dehydrogenases, catalytic domain"/>
    <property type="match status" value="1"/>
</dbReference>
<dbReference type="InterPro" id="IPR011032">
    <property type="entry name" value="GroES-like_sf"/>
</dbReference>
<dbReference type="InterPro" id="IPR013154">
    <property type="entry name" value="ADH-like_N"/>
</dbReference>
<dbReference type="Pfam" id="PF00107">
    <property type="entry name" value="ADH_zinc_N"/>
    <property type="match status" value="1"/>
</dbReference>
<dbReference type="InterPro" id="IPR051397">
    <property type="entry name" value="Zn-ADH-like_protein"/>
</dbReference>